<dbReference type="PROSITE" id="PS50110">
    <property type="entry name" value="RESPONSE_REGULATORY"/>
    <property type="match status" value="1"/>
</dbReference>
<sequence>MKPKVLIVENSWTMRETLRLLLSGEFDCTTAADGESGLAQALAHRPDVLLSDVNMDGMDGYALCGRFRAEPTLKHIPVIFVSGYAPRTDGPPDQPVPDAYLVKPVKPPVLIAQIHALLRRENAAAPTVATPQSVWKT</sequence>
<dbReference type="KEGG" id="mym:A176_001014"/>
<gene>
    <name evidence="4" type="ORF">A176_001014</name>
</gene>
<dbReference type="eggNOG" id="COG0745">
    <property type="taxonomic scope" value="Bacteria"/>
</dbReference>
<organism evidence="4 5">
    <name type="scientific">Pseudomyxococcus hansupus</name>
    <dbReference type="NCBI Taxonomy" id="1297742"/>
    <lineage>
        <taxon>Bacteria</taxon>
        <taxon>Pseudomonadati</taxon>
        <taxon>Myxococcota</taxon>
        <taxon>Myxococcia</taxon>
        <taxon>Myxococcales</taxon>
        <taxon>Cystobacterineae</taxon>
        <taxon>Myxococcaceae</taxon>
        <taxon>Pseudomyxococcus</taxon>
    </lineage>
</organism>
<keyword evidence="5" id="KW-1185">Reference proteome</keyword>
<evidence type="ECO:0000313" key="5">
    <source>
        <dbReference type="Proteomes" id="UP000009026"/>
    </source>
</evidence>
<dbReference type="InterPro" id="IPR050595">
    <property type="entry name" value="Bact_response_regulator"/>
</dbReference>
<protein>
    <submittedName>
        <fullName evidence="4">Response regulator receiver</fullName>
    </submittedName>
</protein>
<dbReference type="GO" id="GO:0000160">
    <property type="term" value="P:phosphorelay signal transduction system"/>
    <property type="evidence" value="ECO:0007669"/>
    <property type="project" value="InterPro"/>
</dbReference>
<dbReference type="PANTHER" id="PTHR44591">
    <property type="entry name" value="STRESS RESPONSE REGULATOR PROTEIN 1"/>
    <property type="match status" value="1"/>
</dbReference>
<dbReference type="SMART" id="SM00448">
    <property type="entry name" value="REC"/>
    <property type="match status" value="1"/>
</dbReference>
<dbReference type="PANTHER" id="PTHR44591:SF3">
    <property type="entry name" value="RESPONSE REGULATORY DOMAIN-CONTAINING PROTEIN"/>
    <property type="match status" value="1"/>
</dbReference>
<evidence type="ECO:0000256" key="1">
    <source>
        <dbReference type="ARBA" id="ARBA00022553"/>
    </source>
</evidence>
<name>A0A0H4X8E7_9BACT</name>
<keyword evidence="1 2" id="KW-0597">Phosphoprotein</keyword>
<evidence type="ECO:0000313" key="4">
    <source>
        <dbReference type="EMBL" id="AKQ64102.1"/>
    </source>
</evidence>
<evidence type="ECO:0000256" key="2">
    <source>
        <dbReference type="PROSITE-ProRule" id="PRU00169"/>
    </source>
</evidence>
<feature type="domain" description="Response regulatory" evidence="3">
    <location>
        <begin position="4"/>
        <end position="118"/>
    </location>
</feature>
<proteinExistence type="predicted"/>
<feature type="modified residue" description="4-aspartylphosphate" evidence="2">
    <location>
        <position position="52"/>
    </location>
</feature>
<evidence type="ECO:0000259" key="3">
    <source>
        <dbReference type="PROSITE" id="PS50110"/>
    </source>
</evidence>
<dbReference type="Pfam" id="PF00072">
    <property type="entry name" value="Response_reg"/>
    <property type="match status" value="1"/>
</dbReference>
<dbReference type="RefSeq" id="WP_002640470.1">
    <property type="nucleotide sequence ID" value="NZ_CP012109.1"/>
</dbReference>
<dbReference type="STRING" id="1297742.A176_001014"/>
<reference evidence="4 5" key="1">
    <citation type="journal article" date="2016" name="PLoS ONE">
        <title>Complete Genome Sequence and Comparative Genomics of a Novel Myxobacterium Myxococcus hansupus.</title>
        <authorList>
            <person name="Sharma G."/>
            <person name="Narwani T."/>
            <person name="Subramanian S."/>
        </authorList>
    </citation>
    <scope>NUCLEOTIDE SEQUENCE [LARGE SCALE GENOMIC DNA]</scope>
    <source>
        <strain evidence="5">mixupus</strain>
    </source>
</reference>
<dbReference type="Gene3D" id="3.40.50.2300">
    <property type="match status" value="1"/>
</dbReference>
<dbReference type="PATRIC" id="fig|1297742.4.peg.1028"/>
<dbReference type="EMBL" id="CP012109">
    <property type="protein sequence ID" value="AKQ64102.1"/>
    <property type="molecule type" value="Genomic_DNA"/>
</dbReference>
<accession>A0A0H4X8E7</accession>
<dbReference type="InterPro" id="IPR011006">
    <property type="entry name" value="CheY-like_superfamily"/>
</dbReference>
<dbReference type="SUPFAM" id="SSF52172">
    <property type="entry name" value="CheY-like"/>
    <property type="match status" value="1"/>
</dbReference>
<dbReference type="AlphaFoldDB" id="A0A0H4X8E7"/>
<dbReference type="InterPro" id="IPR001789">
    <property type="entry name" value="Sig_transdc_resp-reg_receiver"/>
</dbReference>
<dbReference type="Proteomes" id="UP000009026">
    <property type="component" value="Chromosome"/>
</dbReference>